<feature type="binding site" evidence="8">
    <location>
        <position position="133"/>
    </location>
    <ligand>
        <name>Zn(2+)</name>
        <dbReference type="ChEBI" id="CHEBI:29105"/>
        <note>structural</note>
    </ligand>
</feature>
<evidence type="ECO:0000313" key="13">
    <source>
        <dbReference type="Proteomes" id="UP000192731"/>
    </source>
</evidence>
<dbReference type="InterPro" id="IPR006259">
    <property type="entry name" value="Adenyl_kin_sub"/>
</dbReference>
<dbReference type="NCBIfam" id="NF001381">
    <property type="entry name" value="PRK00279.1-3"/>
    <property type="match status" value="1"/>
</dbReference>
<keyword evidence="2 8" id="KW-0479">Metal-binding</keyword>
<name>A0A1W1USG6_DESTI</name>
<feature type="binding site" evidence="8">
    <location>
        <position position="150"/>
    </location>
    <ligand>
        <name>Zn(2+)</name>
        <dbReference type="ChEBI" id="CHEBI:29105"/>
        <note>structural</note>
    </ligand>
</feature>
<dbReference type="GO" id="GO:0005737">
    <property type="term" value="C:cytoplasm"/>
    <property type="evidence" value="ECO:0007669"/>
    <property type="project" value="UniProtKB-SubCell"/>
</dbReference>
<keyword evidence="3 8" id="KW-0545">Nucleotide biosynthesis</keyword>
<dbReference type="GO" id="GO:0008270">
    <property type="term" value="F:zinc ion binding"/>
    <property type="evidence" value="ECO:0007669"/>
    <property type="project" value="UniProtKB-UniRule"/>
</dbReference>
<keyword evidence="1 8" id="KW-0808">Transferase</keyword>
<feature type="region of interest" description="NMP" evidence="8">
    <location>
        <begin position="30"/>
        <end position="59"/>
    </location>
</feature>
<comment type="function">
    <text evidence="8">Catalyzes the reversible transfer of the terminal phosphate group between ATP and AMP. Plays an important role in cellular energy homeostasis and in adenine nucleotide metabolism.</text>
</comment>
<feature type="binding site" evidence="8">
    <location>
        <position position="130"/>
    </location>
    <ligand>
        <name>Zn(2+)</name>
        <dbReference type="ChEBI" id="CHEBI:29105"/>
        <note>structural</note>
    </ligand>
</feature>
<evidence type="ECO:0000256" key="3">
    <source>
        <dbReference type="ARBA" id="ARBA00022727"/>
    </source>
</evidence>
<dbReference type="SUPFAM" id="SSF52540">
    <property type="entry name" value="P-loop containing nucleoside triphosphate hydrolases"/>
    <property type="match status" value="1"/>
</dbReference>
<feature type="binding site" evidence="8">
    <location>
        <position position="92"/>
    </location>
    <ligand>
        <name>AMP</name>
        <dbReference type="ChEBI" id="CHEBI:456215"/>
    </ligand>
</feature>
<reference evidence="12 13" key="1">
    <citation type="submission" date="2017-04" db="EMBL/GenBank/DDBJ databases">
        <authorList>
            <person name="Afonso C.L."/>
            <person name="Miller P.J."/>
            <person name="Scott M.A."/>
            <person name="Spackman E."/>
            <person name="Goraichik I."/>
            <person name="Dimitrov K.M."/>
            <person name="Suarez D.L."/>
            <person name="Swayne D.E."/>
        </authorList>
    </citation>
    <scope>NUCLEOTIDE SEQUENCE [LARGE SCALE GENOMIC DNA]</scope>
    <source>
        <strain evidence="12 13">DSM 11270</strain>
    </source>
</reference>
<dbReference type="GO" id="GO:0005524">
    <property type="term" value="F:ATP binding"/>
    <property type="evidence" value="ECO:0007669"/>
    <property type="project" value="UniProtKB-UniRule"/>
</dbReference>
<feature type="binding site" evidence="8">
    <location>
        <position position="171"/>
    </location>
    <ligand>
        <name>AMP</name>
        <dbReference type="ChEBI" id="CHEBI:456215"/>
    </ligand>
</feature>
<dbReference type="NCBIfam" id="NF001380">
    <property type="entry name" value="PRK00279.1-2"/>
    <property type="match status" value="1"/>
</dbReference>
<evidence type="ECO:0000259" key="11">
    <source>
        <dbReference type="Pfam" id="PF05191"/>
    </source>
</evidence>
<comment type="pathway">
    <text evidence="8">Purine metabolism; AMP biosynthesis via salvage pathway; AMP from ADP: step 1/1.</text>
</comment>
<comment type="similarity">
    <text evidence="8 9">Belongs to the adenylate kinase family.</text>
</comment>
<keyword evidence="5 8" id="KW-0418">Kinase</keyword>
<evidence type="ECO:0000256" key="10">
    <source>
        <dbReference type="RuleBase" id="RU003331"/>
    </source>
</evidence>
<dbReference type="Gene3D" id="3.40.50.300">
    <property type="entry name" value="P-loop containing nucleotide triphosphate hydrolases"/>
    <property type="match status" value="1"/>
</dbReference>
<dbReference type="RefSeq" id="WP_084052322.1">
    <property type="nucleotide sequence ID" value="NZ_FWWT01000008.1"/>
</dbReference>
<keyword evidence="8" id="KW-0963">Cytoplasm</keyword>
<dbReference type="PRINTS" id="PR00094">
    <property type="entry name" value="ADENYLTKNASE"/>
</dbReference>
<organism evidence="12 13">
    <name type="scientific">Desulfonispora thiosulfatigenes DSM 11270</name>
    <dbReference type="NCBI Taxonomy" id="656914"/>
    <lineage>
        <taxon>Bacteria</taxon>
        <taxon>Bacillati</taxon>
        <taxon>Bacillota</taxon>
        <taxon>Clostridia</taxon>
        <taxon>Eubacteriales</taxon>
        <taxon>Peptococcaceae</taxon>
        <taxon>Desulfonispora</taxon>
    </lineage>
</organism>
<feature type="binding site" evidence="8">
    <location>
        <position position="36"/>
    </location>
    <ligand>
        <name>AMP</name>
        <dbReference type="ChEBI" id="CHEBI:456215"/>
    </ligand>
</feature>
<dbReference type="UniPathway" id="UPA00588">
    <property type="reaction ID" value="UER00649"/>
</dbReference>
<dbReference type="AlphaFoldDB" id="A0A1W1USG6"/>
<evidence type="ECO:0000313" key="12">
    <source>
        <dbReference type="EMBL" id="SMB83761.1"/>
    </source>
</evidence>
<feature type="domain" description="Adenylate kinase active site lid" evidence="11">
    <location>
        <begin position="127"/>
        <end position="162"/>
    </location>
</feature>
<evidence type="ECO:0000256" key="5">
    <source>
        <dbReference type="ARBA" id="ARBA00022777"/>
    </source>
</evidence>
<dbReference type="CDD" id="cd01428">
    <property type="entry name" value="ADK"/>
    <property type="match status" value="1"/>
</dbReference>
<comment type="subunit">
    <text evidence="8 10">Monomer.</text>
</comment>
<keyword evidence="13" id="KW-1185">Reference proteome</keyword>
<dbReference type="OrthoDB" id="9805030at2"/>
<dbReference type="Pfam" id="PF05191">
    <property type="entry name" value="ADK_lid"/>
    <property type="match status" value="1"/>
</dbReference>
<keyword evidence="7 8" id="KW-0067">ATP-binding</keyword>
<dbReference type="EMBL" id="FWWT01000008">
    <property type="protein sequence ID" value="SMB83761.1"/>
    <property type="molecule type" value="Genomic_DNA"/>
</dbReference>
<comment type="domain">
    <text evidence="8">Consists of three domains, a large central CORE domain and two small peripheral domains, NMPbind and LID, which undergo movements during catalysis. The LID domain closes over the site of phosphoryl transfer upon ATP binding. Assembling and dissambling the active center during each catalytic cycle provides an effective means to prevent ATP hydrolysis. Some bacteria have evolved a zinc-coordinating structure that stabilizes the LID domain.</text>
</comment>
<evidence type="ECO:0000256" key="1">
    <source>
        <dbReference type="ARBA" id="ARBA00022679"/>
    </source>
</evidence>
<evidence type="ECO:0000256" key="9">
    <source>
        <dbReference type="RuleBase" id="RU003330"/>
    </source>
</evidence>
<dbReference type="STRING" id="656914.SAMN00017405_1082"/>
<dbReference type="InterPro" id="IPR027417">
    <property type="entry name" value="P-loop_NTPase"/>
</dbReference>
<evidence type="ECO:0000256" key="4">
    <source>
        <dbReference type="ARBA" id="ARBA00022741"/>
    </source>
</evidence>
<feature type="binding site" evidence="8">
    <location>
        <position position="127"/>
    </location>
    <ligand>
        <name>ATP</name>
        <dbReference type="ChEBI" id="CHEBI:30616"/>
    </ligand>
</feature>
<protein>
    <recommendedName>
        <fullName evidence="8 10">Adenylate kinase</fullName>
        <shortName evidence="8">AK</shortName>
        <ecNumber evidence="8 10">2.7.4.3</ecNumber>
    </recommendedName>
    <alternativeName>
        <fullName evidence="8">ATP-AMP transphosphorylase</fullName>
    </alternativeName>
    <alternativeName>
        <fullName evidence="8">ATP:AMP phosphotransferase</fullName>
    </alternativeName>
    <alternativeName>
        <fullName evidence="8">Adenylate monophosphate kinase</fullName>
    </alternativeName>
</protein>
<dbReference type="NCBIfam" id="NF011100">
    <property type="entry name" value="PRK14527.1"/>
    <property type="match status" value="1"/>
</dbReference>
<dbReference type="PROSITE" id="PS00113">
    <property type="entry name" value="ADENYLATE_KINASE"/>
    <property type="match status" value="1"/>
</dbReference>
<evidence type="ECO:0000256" key="2">
    <source>
        <dbReference type="ARBA" id="ARBA00022723"/>
    </source>
</evidence>
<dbReference type="NCBIfam" id="TIGR01351">
    <property type="entry name" value="adk"/>
    <property type="match status" value="1"/>
</dbReference>
<feature type="binding site" evidence="8">
    <location>
        <position position="160"/>
    </location>
    <ligand>
        <name>AMP</name>
        <dbReference type="ChEBI" id="CHEBI:456215"/>
    </ligand>
</feature>
<dbReference type="InterPro" id="IPR000850">
    <property type="entry name" value="Adenylat/UMP-CMP_kin"/>
</dbReference>
<evidence type="ECO:0000256" key="8">
    <source>
        <dbReference type="HAMAP-Rule" id="MF_00235"/>
    </source>
</evidence>
<dbReference type="PANTHER" id="PTHR23359">
    <property type="entry name" value="NUCLEOTIDE KINASE"/>
    <property type="match status" value="1"/>
</dbReference>
<sequence>MRIILMGPPGAGKGTQAEKLVQKFNIPHISTGDMFRKAIKDSTELGLKAKSFMDQGKLVPDEVTIGIVKERLQESDCVKGFLLDGFPRTVAQADALSEILNDLNISLNAVLDIQVPKEILVDRLTGRRICKSCGATYHTLFNPSINEKECTKCSGELYQRADDSSETVNKRLDVYAEQTTPLIKYYQELGLLSSIEGNQPMDKVLSDICLVLGVN</sequence>
<dbReference type="Pfam" id="PF00406">
    <property type="entry name" value="ADK"/>
    <property type="match status" value="1"/>
</dbReference>
<feature type="binding site" evidence="8">
    <location>
        <begin position="57"/>
        <end position="59"/>
    </location>
    <ligand>
        <name>AMP</name>
        <dbReference type="ChEBI" id="CHEBI:456215"/>
    </ligand>
</feature>
<feature type="region of interest" description="LID" evidence="8">
    <location>
        <begin position="126"/>
        <end position="163"/>
    </location>
</feature>
<keyword evidence="6 8" id="KW-0862">Zinc</keyword>
<feature type="binding site" evidence="8">
    <location>
        <begin position="136"/>
        <end position="137"/>
    </location>
    <ligand>
        <name>ATP</name>
        <dbReference type="ChEBI" id="CHEBI:30616"/>
    </ligand>
</feature>
<comment type="catalytic activity">
    <reaction evidence="8 10">
        <text>AMP + ATP = 2 ADP</text>
        <dbReference type="Rhea" id="RHEA:12973"/>
        <dbReference type="ChEBI" id="CHEBI:30616"/>
        <dbReference type="ChEBI" id="CHEBI:456215"/>
        <dbReference type="ChEBI" id="CHEBI:456216"/>
        <dbReference type="EC" id="2.7.4.3"/>
    </reaction>
</comment>
<feature type="binding site" evidence="8">
    <location>
        <position position="199"/>
    </location>
    <ligand>
        <name>ATP</name>
        <dbReference type="ChEBI" id="CHEBI:30616"/>
    </ligand>
</feature>
<evidence type="ECO:0000256" key="6">
    <source>
        <dbReference type="ARBA" id="ARBA00022833"/>
    </source>
</evidence>
<keyword evidence="4 8" id="KW-0547">Nucleotide-binding</keyword>
<dbReference type="GO" id="GO:0004017">
    <property type="term" value="F:AMP kinase activity"/>
    <property type="evidence" value="ECO:0007669"/>
    <property type="project" value="UniProtKB-UniRule"/>
</dbReference>
<feature type="binding site" evidence="8">
    <location>
        <begin position="85"/>
        <end position="88"/>
    </location>
    <ligand>
        <name>AMP</name>
        <dbReference type="ChEBI" id="CHEBI:456215"/>
    </ligand>
</feature>
<feature type="binding site" evidence="8">
    <location>
        <begin position="10"/>
        <end position="15"/>
    </location>
    <ligand>
        <name>ATP</name>
        <dbReference type="ChEBI" id="CHEBI:30616"/>
    </ligand>
</feature>
<evidence type="ECO:0000256" key="7">
    <source>
        <dbReference type="ARBA" id="ARBA00022840"/>
    </source>
</evidence>
<dbReference type="HAMAP" id="MF_00235">
    <property type="entry name" value="Adenylate_kinase_Adk"/>
    <property type="match status" value="1"/>
</dbReference>
<gene>
    <name evidence="8" type="primary">adk</name>
    <name evidence="12" type="ORF">SAMN00017405_1082</name>
</gene>
<comment type="subcellular location">
    <subcellularLocation>
        <location evidence="8 10">Cytoplasm</location>
    </subcellularLocation>
</comment>
<dbReference type="Proteomes" id="UP000192731">
    <property type="component" value="Unassembled WGS sequence"/>
</dbReference>
<feature type="binding site" evidence="8">
    <location>
        <position position="153"/>
    </location>
    <ligand>
        <name>Zn(2+)</name>
        <dbReference type="ChEBI" id="CHEBI:29105"/>
        <note>structural</note>
    </ligand>
</feature>
<dbReference type="InterPro" id="IPR033690">
    <property type="entry name" value="Adenylat_kinase_CS"/>
</dbReference>
<accession>A0A1W1USG6</accession>
<feature type="binding site" evidence="8">
    <location>
        <position position="31"/>
    </location>
    <ligand>
        <name>AMP</name>
        <dbReference type="ChEBI" id="CHEBI:456215"/>
    </ligand>
</feature>
<dbReference type="FunFam" id="3.40.50.300:FF:000106">
    <property type="entry name" value="Adenylate kinase mitochondrial"/>
    <property type="match status" value="1"/>
</dbReference>
<dbReference type="InterPro" id="IPR007862">
    <property type="entry name" value="Adenylate_kinase_lid-dom"/>
</dbReference>
<proteinExistence type="inferred from homology"/>
<dbReference type="EC" id="2.7.4.3" evidence="8 10"/>
<dbReference type="GO" id="GO:0044209">
    <property type="term" value="P:AMP salvage"/>
    <property type="evidence" value="ECO:0007669"/>
    <property type="project" value="UniProtKB-UniRule"/>
</dbReference>